<dbReference type="PANTHER" id="PTHR30269:SF0">
    <property type="entry name" value="MEMBRANE TRANSPORTER PROTEIN YFCA-RELATED"/>
    <property type="match status" value="1"/>
</dbReference>
<gene>
    <name evidence="9" type="ORF">DFO67_11753</name>
</gene>
<evidence type="ECO:0000256" key="2">
    <source>
        <dbReference type="ARBA" id="ARBA00009142"/>
    </source>
</evidence>
<dbReference type="OrthoDB" id="9807082at2"/>
<feature type="transmembrane region" description="Helical" evidence="8">
    <location>
        <begin position="182"/>
        <end position="202"/>
    </location>
</feature>
<dbReference type="GO" id="GO:0005886">
    <property type="term" value="C:plasma membrane"/>
    <property type="evidence" value="ECO:0007669"/>
    <property type="project" value="UniProtKB-SubCell"/>
</dbReference>
<protein>
    <recommendedName>
        <fullName evidence="8">Probable membrane transporter protein</fullName>
    </recommendedName>
</protein>
<feature type="transmembrane region" description="Helical" evidence="8">
    <location>
        <begin position="105"/>
        <end position="125"/>
    </location>
</feature>
<evidence type="ECO:0000256" key="3">
    <source>
        <dbReference type="ARBA" id="ARBA00022448"/>
    </source>
</evidence>
<comment type="subcellular location">
    <subcellularLocation>
        <location evidence="1 8">Cell membrane</location>
        <topology evidence="1 8">Multi-pass membrane protein</topology>
    </subcellularLocation>
</comment>
<feature type="transmembrane region" description="Helical" evidence="8">
    <location>
        <begin position="208"/>
        <end position="224"/>
    </location>
</feature>
<dbReference type="RefSeq" id="WP_134019607.1">
    <property type="nucleotide sequence ID" value="NZ_SOEC01000017.1"/>
</dbReference>
<dbReference type="EMBL" id="SOEC01000017">
    <property type="protein sequence ID" value="TDX26069.1"/>
    <property type="molecule type" value="Genomic_DNA"/>
</dbReference>
<feature type="transmembrane region" description="Helical" evidence="8">
    <location>
        <begin position="79"/>
        <end position="98"/>
    </location>
</feature>
<evidence type="ECO:0000256" key="4">
    <source>
        <dbReference type="ARBA" id="ARBA00022475"/>
    </source>
</evidence>
<keyword evidence="4 8" id="KW-1003">Cell membrane</keyword>
<keyword evidence="3" id="KW-0813">Transport</keyword>
<evidence type="ECO:0000256" key="7">
    <source>
        <dbReference type="ARBA" id="ARBA00023136"/>
    </source>
</evidence>
<evidence type="ECO:0000256" key="5">
    <source>
        <dbReference type="ARBA" id="ARBA00022692"/>
    </source>
</evidence>
<dbReference type="PANTHER" id="PTHR30269">
    <property type="entry name" value="TRANSMEMBRANE PROTEIN YFCA"/>
    <property type="match status" value="1"/>
</dbReference>
<evidence type="ECO:0000256" key="1">
    <source>
        <dbReference type="ARBA" id="ARBA00004651"/>
    </source>
</evidence>
<dbReference type="InterPro" id="IPR052017">
    <property type="entry name" value="TSUP"/>
</dbReference>
<evidence type="ECO:0000256" key="8">
    <source>
        <dbReference type="RuleBase" id="RU363041"/>
    </source>
</evidence>
<keyword evidence="6 8" id="KW-1133">Transmembrane helix</keyword>
<feature type="transmembrane region" description="Helical" evidence="8">
    <location>
        <begin position="36"/>
        <end position="59"/>
    </location>
</feature>
<comment type="similarity">
    <text evidence="2 8">Belongs to the 4-toluene sulfonate uptake permease (TSUP) (TC 2.A.102) family.</text>
</comment>
<keyword evidence="7 8" id="KW-0472">Membrane</keyword>
<dbReference type="AlphaFoldDB" id="A0A4R8FIZ1"/>
<feature type="transmembrane region" description="Helical" evidence="8">
    <location>
        <begin position="145"/>
        <end position="170"/>
    </location>
</feature>
<reference evidence="9 10" key="1">
    <citation type="submission" date="2019-03" db="EMBL/GenBank/DDBJ databases">
        <title>Freshwater and sediment microbial communities from various areas in North America, analyzing microbe dynamics in response to fracking.</title>
        <authorList>
            <person name="Lamendella R."/>
        </authorList>
    </citation>
    <scope>NUCLEOTIDE SEQUENCE [LARGE SCALE GENOMIC DNA]</scope>
    <source>
        <strain evidence="9 10">6_TX</strain>
    </source>
</reference>
<feature type="transmembrane region" description="Helical" evidence="8">
    <location>
        <begin position="231"/>
        <end position="249"/>
    </location>
</feature>
<name>A0A4R8FIZ1_9GAMM</name>
<keyword evidence="5 8" id="KW-0812">Transmembrane</keyword>
<dbReference type="Proteomes" id="UP000294489">
    <property type="component" value="Unassembled WGS sequence"/>
</dbReference>
<comment type="caution">
    <text evidence="9">The sequence shown here is derived from an EMBL/GenBank/DDBJ whole genome shotgun (WGS) entry which is preliminary data.</text>
</comment>
<evidence type="ECO:0000313" key="10">
    <source>
        <dbReference type="Proteomes" id="UP000294489"/>
    </source>
</evidence>
<sequence length="251" mass="25763">MEDSLFTWGLLIVAAFLGGGLNAIAGGGSFFTFPALVYAGVPAVAANASGTLALLPGYVASTWGFREDLRAPATLPMGQTLGVSLLGGALGAGLLLVTPDEVFRAVVPWLLLAATVLFAAGPRLMTALKRGDGEAGGLAHAASLLAVSLYGGYFNGGLGIVLLAVFSLLGHRDLNMMQGLKNLISAVLTTIAVTLYALGGAIVWKESLVMMIAAIAGGYVMARVARRLPAVVVRTVVIATGLVMTILFFRT</sequence>
<evidence type="ECO:0000313" key="9">
    <source>
        <dbReference type="EMBL" id="TDX26069.1"/>
    </source>
</evidence>
<feature type="transmembrane region" description="Helical" evidence="8">
    <location>
        <begin position="6"/>
        <end position="24"/>
    </location>
</feature>
<accession>A0A4R8FIZ1</accession>
<dbReference type="Pfam" id="PF01925">
    <property type="entry name" value="TauE"/>
    <property type="match status" value="1"/>
</dbReference>
<organism evidence="9 10">
    <name type="scientific">Modicisalibacter xianhensis</name>
    <dbReference type="NCBI Taxonomy" id="442341"/>
    <lineage>
        <taxon>Bacteria</taxon>
        <taxon>Pseudomonadati</taxon>
        <taxon>Pseudomonadota</taxon>
        <taxon>Gammaproteobacteria</taxon>
        <taxon>Oceanospirillales</taxon>
        <taxon>Halomonadaceae</taxon>
        <taxon>Modicisalibacter</taxon>
    </lineage>
</organism>
<dbReference type="InterPro" id="IPR002781">
    <property type="entry name" value="TM_pro_TauE-like"/>
</dbReference>
<evidence type="ECO:0000256" key="6">
    <source>
        <dbReference type="ARBA" id="ARBA00022989"/>
    </source>
</evidence>
<proteinExistence type="inferred from homology"/>